<dbReference type="Gene3D" id="3.40.50.720">
    <property type="entry name" value="NAD(P)-binding Rossmann-like Domain"/>
    <property type="match status" value="1"/>
</dbReference>
<keyword evidence="2" id="KW-0560">Oxidoreductase</keyword>
<evidence type="ECO:0000256" key="1">
    <source>
        <dbReference type="ARBA" id="ARBA00006484"/>
    </source>
</evidence>
<reference evidence="4 5" key="1">
    <citation type="journal article" date="2020" name="Elife">
        <title>Loss of centromere function drives karyotype evolution in closely related Malassezia species.</title>
        <authorList>
            <person name="Sankaranarayanan S.R."/>
            <person name="Ianiri G."/>
            <person name="Coelho M.A."/>
            <person name="Reza M.H."/>
            <person name="Thimmappa B.C."/>
            <person name="Ganguly P."/>
            <person name="Vadnala R.N."/>
            <person name="Sun S."/>
            <person name="Siddharthan R."/>
            <person name="Tellgren-Roth C."/>
            <person name="Dawson T.L."/>
            <person name="Heitman J."/>
            <person name="Sanyal K."/>
        </authorList>
    </citation>
    <scope>NUCLEOTIDE SEQUENCE [LARGE SCALE GENOMIC DNA]</scope>
    <source>
        <strain evidence="4">CBS14141</strain>
    </source>
</reference>
<proteinExistence type="inferred from homology"/>
<comment type="similarity">
    <text evidence="1">Belongs to the short-chain dehydrogenases/reductases (SDR) family.</text>
</comment>
<feature type="compositionally biased region" description="Basic and acidic residues" evidence="3">
    <location>
        <begin position="203"/>
        <end position="216"/>
    </location>
</feature>
<dbReference type="PRINTS" id="PR00081">
    <property type="entry name" value="GDHRDH"/>
</dbReference>
<dbReference type="Pfam" id="PF00106">
    <property type="entry name" value="adh_short"/>
    <property type="match status" value="1"/>
</dbReference>
<dbReference type="PANTHER" id="PTHR43008:SF8">
    <property type="entry name" value="BENZIL REDUCTASE ((S)-BENZOIN FORMING) IRC24"/>
    <property type="match status" value="1"/>
</dbReference>
<name>A0ABY8ESY2_MALFU</name>
<evidence type="ECO:0008006" key="6">
    <source>
        <dbReference type="Google" id="ProtNLM"/>
    </source>
</evidence>
<feature type="region of interest" description="Disordered" evidence="3">
    <location>
        <begin position="199"/>
        <end position="228"/>
    </location>
</feature>
<dbReference type="SUPFAM" id="SSF51735">
    <property type="entry name" value="NAD(P)-binding Rossmann-fold domains"/>
    <property type="match status" value="1"/>
</dbReference>
<dbReference type="InterPro" id="IPR002347">
    <property type="entry name" value="SDR_fam"/>
</dbReference>
<sequence>MADKQVVLLTGASRGLGLAVLKLLLKGTDKTPAANVVTLSRSEPKELQQLQQDFPDALAVVKGNVTELSDNKRAVDEALQRWKRLDALILNAGIAEFARIENLVRASLTQSPETLLNTLNVNTVSLVTTIRAALPSLRERHGRVVFVSSGAAVGNYASWAPYKYVARLTQRLESGPELDCAHARERGARHCVVLGAPRRGGHGHADADPRLQHDEPGGALQVPRPAQRGQATARRQACQCAGRACAAWLAHRSQEGWRAARQRRICVVGRPCARRLPCIDAAACP</sequence>
<dbReference type="InterPro" id="IPR036291">
    <property type="entry name" value="NAD(P)-bd_dom_sf"/>
</dbReference>
<keyword evidence="5" id="KW-1185">Reference proteome</keyword>
<evidence type="ECO:0000256" key="3">
    <source>
        <dbReference type="SAM" id="MobiDB-lite"/>
    </source>
</evidence>
<gene>
    <name evidence="4" type="ORF">GLX27_002837</name>
</gene>
<dbReference type="PANTHER" id="PTHR43008">
    <property type="entry name" value="BENZIL REDUCTASE"/>
    <property type="match status" value="1"/>
</dbReference>
<evidence type="ECO:0000313" key="4">
    <source>
        <dbReference type="EMBL" id="WFD48169.1"/>
    </source>
</evidence>
<dbReference type="EMBL" id="CP046236">
    <property type="protein sequence ID" value="WFD48169.1"/>
    <property type="molecule type" value="Genomic_DNA"/>
</dbReference>
<evidence type="ECO:0000256" key="2">
    <source>
        <dbReference type="ARBA" id="ARBA00023002"/>
    </source>
</evidence>
<protein>
    <recommendedName>
        <fullName evidence="6">NAD(P)-binding protein</fullName>
    </recommendedName>
</protein>
<evidence type="ECO:0000313" key="5">
    <source>
        <dbReference type="Proteomes" id="UP000818624"/>
    </source>
</evidence>
<dbReference type="Proteomes" id="UP000818624">
    <property type="component" value="Chromosome 3"/>
</dbReference>
<organism evidence="4 5">
    <name type="scientific">Malassezia furfur</name>
    <name type="common">Pityriasis versicolor infection agent</name>
    <name type="synonym">Pityrosporum furfur</name>
    <dbReference type="NCBI Taxonomy" id="55194"/>
    <lineage>
        <taxon>Eukaryota</taxon>
        <taxon>Fungi</taxon>
        <taxon>Dikarya</taxon>
        <taxon>Basidiomycota</taxon>
        <taxon>Ustilaginomycotina</taxon>
        <taxon>Malasseziomycetes</taxon>
        <taxon>Malasseziales</taxon>
        <taxon>Malasseziaceae</taxon>
        <taxon>Malassezia</taxon>
    </lineage>
</organism>
<accession>A0ABY8ESY2</accession>